<protein>
    <recommendedName>
        <fullName evidence="1">Calcineurin-like phosphoesterase domain-containing protein</fullName>
    </recommendedName>
</protein>
<evidence type="ECO:0000313" key="2">
    <source>
        <dbReference type="EMBL" id="KZE45377.1"/>
    </source>
</evidence>
<dbReference type="AlphaFoldDB" id="A0A163JN13"/>
<dbReference type="InterPro" id="IPR029052">
    <property type="entry name" value="Metallo-depent_PP-like"/>
</dbReference>
<dbReference type="GO" id="GO:0016791">
    <property type="term" value="F:phosphatase activity"/>
    <property type="evidence" value="ECO:0007669"/>
    <property type="project" value="TreeGrafter"/>
</dbReference>
<name>A0A163JN13_9BACI</name>
<dbReference type="Gene3D" id="3.60.21.10">
    <property type="match status" value="1"/>
</dbReference>
<dbReference type="GO" id="GO:0008803">
    <property type="term" value="F:bis(5'-nucleosyl)-tetraphosphatase (symmetrical) activity"/>
    <property type="evidence" value="ECO:0007669"/>
    <property type="project" value="TreeGrafter"/>
</dbReference>
<evidence type="ECO:0000313" key="3">
    <source>
        <dbReference type="Proteomes" id="UP000076510"/>
    </source>
</evidence>
<proteinExistence type="predicted"/>
<feature type="domain" description="Calcineurin-like phosphoesterase" evidence="1">
    <location>
        <begin position="14"/>
        <end position="166"/>
    </location>
</feature>
<accession>A0A163JN13</accession>
<reference evidence="3" key="1">
    <citation type="submission" date="2016-01" db="EMBL/GenBank/DDBJ databases">
        <title>Whole genome sequencing of Bhargavaea cecembensis T14.</title>
        <authorList>
            <person name="Hong K.W."/>
        </authorList>
    </citation>
    <scope>NUCLEOTIDE SEQUENCE [LARGE SCALE GENOMIC DNA]</scope>
    <source>
        <strain evidence="3">M19</strain>
    </source>
</reference>
<evidence type="ECO:0000259" key="1">
    <source>
        <dbReference type="Pfam" id="PF00149"/>
    </source>
</evidence>
<dbReference type="PANTHER" id="PTHR42850">
    <property type="entry name" value="METALLOPHOSPHOESTERASE"/>
    <property type="match status" value="1"/>
</dbReference>
<dbReference type="PANTHER" id="PTHR42850:SF4">
    <property type="entry name" value="ZINC-DEPENDENT ENDOPOLYPHOSPHATASE"/>
    <property type="match status" value="1"/>
</dbReference>
<dbReference type="RefSeq" id="WP_063191578.1">
    <property type="nucleotide sequence ID" value="NZ_LQQY01000034.1"/>
</dbReference>
<organism evidence="2 3">
    <name type="scientific">Rossellomorea marisflavi</name>
    <dbReference type="NCBI Taxonomy" id="189381"/>
    <lineage>
        <taxon>Bacteria</taxon>
        <taxon>Bacillati</taxon>
        <taxon>Bacillota</taxon>
        <taxon>Bacilli</taxon>
        <taxon>Bacillales</taxon>
        <taxon>Bacillaceae</taxon>
        <taxon>Rossellomorea</taxon>
    </lineage>
</organism>
<dbReference type="Pfam" id="PF00149">
    <property type="entry name" value="Metallophos"/>
    <property type="match status" value="1"/>
</dbReference>
<sequence>MEKIKKISIPDKSRVIVIGDIHGELDHLKELVQKVHVQRDDRLLFIGDLCEKGPDSSGVVDYIMELSVKSPNVHVLEGNCDTLVDDLMELNPDLIGYLNRREKSLFHEWMIKEDMTFSEGTGIEEMKNVLVNSFSKQIEWLSGLPTAIESERYLFVHAGIDPGEEWQETSRMEALTKRAFMEGYHCAGKQVIVGHWPVVNYIENGFSHAPLINHDKKMISIDGGCAVKSSGQLNALIIESGAYSFMYVDHLPDFEVKGDYIPHNQEAAGITFPDYEIERLEVAEDFSRCMHKKTERMFWVKNEYIEDDGHNVKDDVSCTLLPVTSGESVQLVDGGCTGFDLVKKEGRVGWIPKGLLK</sequence>
<dbReference type="InterPro" id="IPR004843">
    <property type="entry name" value="Calcineurin-like_PHP"/>
</dbReference>
<dbReference type="Proteomes" id="UP000076510">
    <property type="component" value="Unassembled WGS sequence"/>
</dbReference>
<gene>
    <name evidence="2" type="ORF">AV649_04060</name>
</gene>
<dbReference type="SUPFAM" id="SSF56300">
    <property type="entry name" value="Metallo-dependent phosphatases"/>
    <property type="match status" value="1"/>
</dbReference>
<dbReference type="GO" id="GO:0110154">
    <property type="term" value="P:RNA decapping"/>
    <property type="evidence" value="ECO:0007669"/>
    <property type="project" value="TreeGrafter"/>
</dbReference>
<dbReference type="OrthoDB" id="384253at2"/>
<dbReference type="EMBL" id="LQQY01000034">
    <property type="protein sequence ID" value="KZE45377.1"/>
    <property type="molecule type" value="Genomic_DNA"/>
</dbReference>
<comment type="caution">
    <text evidence="2">The sequence shown here is derived from an EMBL/GenBank/DDBJ whole genome shotgun (WGS) entry which is preliminary data.</text>
</comment>
<dbReference type="GO" id="GO:0005737">
    <property type="term" value="C:cytoplasm"/>
    <property type="evidence" value="ECO:0007669"/>
    <property type="project" value="TreeGrafter"/>
</dbReference>
<dbReference type="InterPro" id="IPR050126">
    <property type="entry name" value="Ap4A_hydrolase"/>
</dbReference>